<dbReference type="HOGENOM" id="CLU_212316_0_0_1"/>
<dbReference type="Gramene" id="scaffold_400274.1">
    <property type="protein sequence ID" value="scaffold_400274.1"/>
    <property type="gene ID" value="scaffold_400274.1"/>
</dbReference>
<dbReference type="Proteomes" id="UP000008694">
    <property type="component" value="Unassembled WGS sequence"/>
</dbReference>
<keyword evidence="2" id="KW-1185">Reference proteome</keyword>
<protein>
    <submittedName>
        <fullName evidence="1">Expressed protein</fullName>
    </submittedName>
</protein>
<sequence>MEVRHEALSTANENEVIIASAISTLSSCQIKTINYHHHHDSYIPCMADIRSNFLDD</sequence>
<accession>D7LEN1</accession>
<dbReference type="AlphaFoldDB" id="D7LEN1"/>
<evidence type="ECO:0000313" key="1">
    <source>
        <dbReference type="EMBL" id="EFH54915.1"/>
    </source>
</evidence>
<proteinExistence type="predicted"/>
<gene>
    <name evidence="1" type="ORF">ARALYDRAFT_900773</name>
</gene>
<reference evidence="2" key="1">
    <citation type="journal article" date="2011" name="Nat. Genet.">
        <title>The Arabidopsis lyrata genome sequence and the basis of rapid genome size change.</title>
        <authorList>
            <person name="Hu T.T."/>
            <person name="Pattyn P."/>
            <person name="Bakker E.G."/>
            <person name="Cao J."/>
            <person name="Cheng J.-F."/>
            <person name="Clark R.M."/>
            <person name="Fahlgren N."/>
            <person name="Fawcett J.A."/>
            <person name="Grimwood J."/>
            <person name="Gundlach H."/>
            <person name="Haberer G."/>
            <person name="Hollister J.D."/>
            <person name="Ossowski S."/>
            <person name="Ottilar R.P."/>
            <person name="Salamov A.A."/>
            <person name="Schneeberger K."/>
            <person name="Spannagl M."/>
            <person name="Wang X."/>
            <person name="Yang L."/>
            <person name="Nasrallah M.E."/>
            <person name="Bergelson J."/>
            <person name="Carrington J.C."/>
            <person name="Gaut B.S."/>
            <person name="Schmutz J."/>
            <person name="Mayer K.F.X."/>
            <person name="Van de Peer Y."/>
            <person name="Grigoriev I.V."/>
            <person name="Nordborg M."/>
            <person name="Weigel D."/>
            <person name="Guo Y.-L."/>
        </authorList>
    </citation>
    <scope>NUCLEOTIDE SEQUENCE [LARGE SCALE GENOMIC DNA]</scope>
    <source>
        <strain evidence="2">cv. MN47</strain>
    </source>
</reference>
<dbReference type="PROSITE" id="PS51257">
    <property type="entry name" value="PROKAR_LIPOPROTEIN"/>
    <property type="match status" value="1"/>
</dbReference>
<organism evidence="2">
    <name type="scientific">Arabidopsis lyrata subsp. lyrata</name>
    <name type="common">Lyre-leaved rock-cress</name>
    <dbReference type="NCBI Taxonomy" id="81972"/>
    <lineage>
        <taxon>Eukaryota</taxon>
        <taxon>Viridiplantae</taxon>
        <taxon>Streptophyta</taxon>
        <taxon>Embryophyta</taxon>
        <taxon>Tracheophyta</taxon>
        <taxon>Spermatophyta</taxon>
        <taxon>Magnoliopsida</taxon>
        <taxon>eudicotyledons</taxon>
        <taxon>Gunneridae</taxon>
        <taxon>Pentapetalae</taxon>
        <taxon>rosids</taxon>
        <taxon>malvids</taxon>
        <taxon>Brassicales</taxon>
        <taxon>Brassicaceae</taxon>
        <taxon>Camelineae</taxon>
        <taxon>Arabidopsis</taxon>
    </lineage>
</organism>
<evidence type="ECO:0000313" key="2">
    <source>
        <dbReference type="Proteomes" id="UP000008694"/>
    </source>
</evidence>
<name>D7LEN1_ARALL</name>
<dbReference type="EMBL" id="GL348716">
    <property type="protein sequence ID" value="EFH54915.1"/>
    <property type="molecule type" value="Genomic_DNA"/>
</dbReference>